<comment type="caution">
    <text evidence="1">The sequence shown here is derived from an EMBL/GenBank/DDBJ whole genome shotgun (WGS) entry which is preliminary data.</text>
</comment>
<keyword evidence="2" id="KW-1185">Reference proteome</keyword>
<organism evidence="1 2">
    <name type="scientific">Dreissena polymorpha</name>
    <name type="common">Zebra mussel</name>
    <name type="synonym">Mytilus polymorpha</name>
    <dbReference type="NCBI Taxonomy" id="45954"/>
    <lineage>
        <taxon>Eukaryota</taxon>
        <taxon>Metazoa</taxon>
        <taxon>Spiralia</taxon>
        <taxon>Lophotrochozoa</taxon>
        <taxon>Mollusca</taxon>
        <taxon>Bivalvia</taxon>
        <taxon>Autobranchia</taxon>
        <taxon>Heteroconchia</taxon>
        <taxon>Euheterodonta</taxon>
        <taxon>Imparidentia</taxon>
        <taxon>Neoheterodontei</taxon>
        <taxon>Myida</taxon>
        <taxon>Dreissenoidea</taxon>
        <taxon>Dreissenidae</taxon>
        <taxon>Dreissena</taxon>
    </lineage>
</organism>
<dbReference type="AlphaFoldDB" id="A0A9D3Y4J1"/>
<reference evidence="1" key="2">
    <citation type="submission" date="2020-11" db="EMBL/GenBank/DDBJ databases">
        <authorList>
            <person name="McCartney M.A."/>
            <person name="Auch B."/>
            <person name="Kono T."/>
            <person name="Mallez S."/>
            <person name="Becker A."/>
            <person name="Gohl D.M."/>
            <person name="Silverstein K.A.T."/>
            <person name="Koren S."/>
            <person name="Bechman K.B."/>
            <person name="Herman A."/>
            <person name="Abrahante J.E."/>
            <person name="Garbe J."/>
        </authorList>
    </citation>
    <scope>NUCLEOTIDE SEQUENCE</scope>
    <source>
        <strain evidence="1">Duluth1</strain>
        <tissue evidence="1">Whole animal</tissue>
    </source>
</reference>
<name>A0A9D3Y4J1_DREPO</name>
<reference evidence="1" key="1">
    <citation type="journal article" date="2019" name="bioRxiv">
        <title>The Genome of the Zebra Mussel, Dreissena polymorpha: A Resource for Invasive Species Research.</title>
        <authorList>
            <person name="McCartney M.A."/>
            <person name="Auch B."/>
            <person name="Kono T."/>
            <person name="Mallez S."/>
            <person name="Zhang Y."/>
            <person name="Obille A."/>
            <person name="Becker A."/>
            <person name="Abrahante J.E."/>
            <person name="Garbe J."/>
            <person name="Badalamenti J.P."/>
            <person name="Herman A."/>
            <person name="Mangelson H."/>
            <person name="Liachko I."/>
            <person name="Sullivan S."/>
            <person name="Sone E.D."/>
            <person name="Koren S."/>
            <person name="Silverstein K.A.T."/>
            <person name="Beckman K.B."/>
            <person name="Gohl D.M."/>
        </authorList>
    </citation>
    <scope>NUCLEOTIDE SEQUENCE</scope>
    <source>
        <strain evidence="1">Duluth1</strain>
        <tissue evidence="1">Whole animal</tissue>
    </source>
</reference>
<accession>A0A9D3Y4J1</accession>
<dbReference type="EMBL" id="JAIWYP010000032">
    <property type="protein sequence ID" value="KAH3691648.1"/>
    <property type="molecule type" value="Genomic_DNA"/>
</dbReference>
<evidence type="ECO:0000313" key="2">
    <source>
        <dbReference type="Proteomes" id="UP000828390"/>
    </source>
</evidence>
<evidence type="ECO:0000313" key="1">
    <source>
        <dbReference type="EMBL" id="KAH3691648.1"/>
    </source>
</evidence>
<dbReference type="Proteomes" id="UP000828390">
    <property type="component" value="Unassembled WGS sequence"/>
</dbReference>
<sequence>MISLWLRKTQDFLAARPGLHVVVVRRSLLWNSEMGSGSQYITTISATHHCEGVGVGTGDGLGKSGQPKKAYVGTMLAQEGIADIHTNVGPTSSRVALPISGRYTYQCRANIEPCCTPDLGPM</sequence>
<proteinExistence type="predicted"/>
<protein>
    <submittedName>
        <fullName evidence="1">Uncharacterized protein</fullName>
    </submittedName>
</protein>
<gene>
    <name evidence="1" type="ORF">DPMN_191684</name>
</gene>